<dbReference type="GO" id="GO:0006310">
    <property type="term" value="P:DNA recombination"/>
    <property type="evidence" value="ECO:0007669"/>
    <property type="project" value="InterPro"/>
</dbReference>
<keyword evidence="3" id="KW-0238">DNA-binding</keyword>
<feature type="domain" description="ATP-dependent RecD2 DNA helicase OB-fold" evidence="7">
    <location>
        <begin position="11"/>
        <end position="87"/>
    </location>
</feature>
<keyword evidence="2 3" id="KW-0067">ATP-binding</keyword>
<keyword evidence="9" id="KW-1185">Reference proteome</keyword>
<comment type="function">
    <text evidence="3">DNA-dependent ATPase and ATP-dependent 5'-3' DNA helicase. Has no activity on blunt DNA or DNA with 3'-overhangs, requires at least 10 bases of 5'-ssDNA for helicase activity.</text>
</comment>
<evidence type="ECO:0000259" key="5">
    <source>
        <dbReference type="Pfam" id="PF14490"/>
    </source>
</evidence>
<gene>
    <name evidence="3" type="primary">recD2</name>
    <name evidence="8" type="ORF">HNQ45_001422</name>
</gene>
<dbReference type="Pfam" id="PF23139">
    <property type="entry name" value="OB_YrrC"/>
    <property type="match status" value="1"/>
</dbReference>
<accession>A0A9Q2D162</accession>
<dbReference type="InterPro" id="IPR029493">
    <property type="entry name" value="RecD2-like_HHH"/>
</dbReference>
<dbReference type="InterPro" id="IPR055446">
    <property type="entry name" value="RecD2_N_OB"/>
</dbReference>
<dbReference type="AlphaFoldDB" id="A0A9Q2D162"/>
<dbReference type="NCBIfam" id="TIGR01448">
    <property type="entry name" value="recD_rel"/>
    <property type="match status" value="1"/>
</dbReference>
<dbReference type="GO" id="GO:0003677">
    <property type="term" value="F:DNA binding"/>
    <property type="evidence" value="ECO:0007669"/>
    <property type="project" value="UniProtKB-UniRule"/>
</dbReference>
<dbReference type="CDD" id="cd18809">
    <property type="entry name" value="SF1_C_RecD"/>
    <property type="match status" value="1"/>
</dbReference>
<organism evidence="8 9">
    <name type="scientific">Nosocomiicoccus ampullae</name>
    <dbReference type="NCBI Taxonomy" id="489910"/>
    <lineage>
        <taxon>Bacteria</taxon>
        <taxon>Bacillati</taxon>
        <taxon>Bacillota</taxon>
        <taxon>Bacilli</taxon>
        <taxon>Bacillales</taxon>
        <taxon>Staphylococcaceae</taxon>
        <taxon>Nosocomiicoccus</taxon>
    </lineage>
</organism>
<dbReference type="Pfam" id="PF18335">
    <property type="entry name" value="SH3_13"/>
    <property type="match status" value="1"/>
</dbReference>
<name>A0A9Q2D162_9STAP</name>
<dbReference type="Gene3D" id="3.40.50.300">
    <property type="entry name" value="P-loop containing nucleotide triphosphate hydrolases"/>
    <property type="match status" value="2"/>
</dbReference>
<feature type="domain" description="ATP-dependent RecD2 DNA helicase-like helix-hairpin-helix" evidence="5">
    <location>
        <begin position="161"/>
        <end position="243"/>
    </location>
</feature>
<dbReference type="GO" id="GO:0043139">
    <property type="term" value="F:5'-3' DNA helicase activity"/>
    <property type="evidence" value="ECO:0007669"/>
    <property type="project" value="UniProtKB-UniRule"/>
</dbReference>
<keyword evidence="1 3" id="KW-0547">Nucleotide-binding</keyword>
<dbReference type="Gene3D" id="1.10.10.2220">
    <property type="match status" value="1"/>
</dbReference>
<comment type="caution">
    <text evidence="8">The sequence shown here is derived from an EMBL/GenBank/DDBJ whole genome shotgun (WGS) entry which is preliminary data.</text>
</comment>
<dbReference type="PANTHER" id="PTHR43788:SF6">
    <property type="entry name" value="DNA HELICASE B"/>
    <property type="match status" value="1"/>
</dbReference>
<feature type="domain" description="ATP-dependent RecD2 DNA helicase SH3" evidence="6">
    <location>
        <begin position="581"/>
        <end position="651"/>
    </location>
</feature>
<feature type="binding site" evidence="3">
    <location>
        <begin position="360"/>
        <end position="364"/>
    </location>
    <ligand>
        <name>ATP</name>
        <dbReference type="ChEBI" id="CHEBI:30616"/>
    </ligand>
</feature>
<sequence length="789" mass="89426">MTQMTLEDDLFINGTVEKIIFHNSDNHFYVIVVKIDETNTELSDEAVITGNFHQIDKGETYQFTGEIVEHVRYGKQFKAISAKKNIPKTKDGIIKYLSGEKFKGIGQKTAQLIAHTLGDNTLDLIIENKSNLDKVKGLSEDKKNIVYRTVVQNESTARADLIMIELQIDASKRAKILDTYKNETLHILENNPYKLVEDIFGIGFKKADEIALKAGIDIHSNERLYAGIKYAIDTELNEFGHTYVELEQLIEVSLILLNGKGDIFTRDDILKSVNLLAEEDELVIRNNKITLKKFFISERKSAEKIHSLSQIKVHTPSDERINAVIRQVEHSLEIKFNEEQKEAIIRAVTSPISVITGGPGTGKTTIVSGIIEVYRKLHNIERFIDYEGDDYPIQLAAPTGRAAKRMKDAAGIEASTIHRIIGYGRDTEEDEILDNIIDADLIIIDEMSMVDTWLFYQLIKNVLPETQVVFVGDDAQLPSVGPGTVFKDLIESSTVPVTILKKIYRQMESSSIIKLAYQINNNLPVNILERFPDRTFFKTNASGIIDVVDIVVKGAVKKGYDMRDVQVLAPIYKGPAGIDQLNKVIQKVLNPSSDDKKEIEFGDKIFRENDKVIQLENRREDNVFNGDSGIITEITYNDESPGEKESITVDFLGNEIVYERKDYTELSHAYCTSIHKAQGSEYRIVIMPIVRQYYHMLQKNIIYTGITRAKESLVLCGEEDSFIEAIHREGIERKTLLSEYLTEIFNGDTKAHVKLSNSEENYMLTMDLVLNKNIDPMINMEGISPFDFN</sequence>
<keyword evidence="3 8" id="KW-0378">Hydrolase</keyword>
<dbReference type="InterPro" id="IPR027785">
    <property type="entry name" value="UvrD-like_helicase_C"/>
</dbReference>
<comment type="catalytic activity">
    <reaction evidence="3">
        <text>ATP + H2O = ADP + phosphate + H(+)</text>
        <dbReference type="Rhea" id="RHEA:13065"/>
        <dbReference type="ChEBI" id="CHEBI:15377"/>
        <dbReference type="ChEBI" id="CHEBI:15378"/>
        <dbReference type="ChEBI" id="CHEBI:30616"/>
        <dbReference type="ChEBI" id="CHEBI:43474"/>
        <dbReference type="ChEBI" id="CHEBI:456216"/>
        <dbReference type="EC" id="5.6.2.3"/>
    </reaction>
</comment>
<comment type="similarity">
    <text evidence="3">Belongs to the RecD family. RecD2 subfamily.</text>
</comment>
<dbReference type="GO" id="GO:0016787">
    <property type="term" value="F:hydrolase activity"/>
    <property type="evidence" value="ECO:0007669"/>
    <property type="project" value="UniProtKB-KW"/>
</dbReference>
<dbReference type="Pfam" id="PF14490">
    <property type="entry name" value="HHH_RecD2"/>
    <property type="match status" value="1"/>
</dbReference>
<dbReference type="SUPFAM" id="SSF52540">
    <property type="entry name" value="P-loop containing nucleoside triphosphate hydrolases"/>
    <property type="match status" value="1"/>
</dbReference>
<dbReference type="CDD" id="cd17933">
    <property type="entry name" value="DEXSc_RecD-like"/>
    <property type="match status" value="1"/>
</dbReference>
<dbReference type="Pfam" id="PF13538">
    <property type="entry name" value="UvrD_C_2"/>
    <property type="match status" value="1"/>
</dbReference>
<dbReference type="GO" id="GO:0009338">
    <property type="term" value="C:exodeoxyribonuclease V complex"/>
    <property type="evidence" value="ECO:0007669"/>
    <property type="project" value="TreeGrafter"/>
</dbReference>
<dbReference type="HAMAP" id="MF_01488">
    <property type="entry name" value="RecD2"/>
    <property type="match status" value="1"/>
</dbReference>
<proteinExistence type="inferred from homology"/>
<reference evidence="8 9" key="1">
    <citation type="submission" date="2020-08" db="EMBL/GenBank/DDBJ databases">
        <title>Genomic Encyclopedia of Type Strains, Phase IV (KMG-IV): sequencing the most valuable type-strain genomes for metagenomic binning, comparative biology and taxonomic classification.</title>
        <authorList>
            <person name="Goeker M."/>
        </authorList>
    </citation>
    <scope>NUCLEOTIDE SEQUENCE [LARGE SCALE GENOMIC DNA]</scope>
    <source>
        <strain evidence="8 9">DSM 19163</strain>
    </source>
</reference>
<evidence type="ECO:0000259" key="4">
    <source>
        <dbReference type="Pfam" id="PF13538"/>
    </source>
</evidence>
<evidence type="ECO:0000259" key="7">
    <source>
        <dbReference type="Pfam" id="PF23139"/>
    </source>
</evidence>
<keyword evidence="3" id="KW-0413">Isomerase</keyword>
<keyword evidence="3" id="KW-0347">Helicase</keyword>
<feature type="domain" description="UvrD-like helicase C-terminal" evidence="4">
    <location>
        <begin position="668"/>
        <end position="715"/>
    </location>
</feature>
<dbReference type="RefSeq" id="WP_183675201.1">
    <property type="nucleotide sequence ID" value="NZ_CBCRYX010000010.1"/>
</dbReference>
<evidence type="ECO:0000256" key="3">
    <source>
        <dbReference type="HAMAP-Rule" id="MF_01488"/>
    </source>
</evidence>
<dbReference type="InterPro" id="IPR041451">
    <property type="entry name" value="RecD2_SH13"/>
</dbReference>
<dbReference type="GO" id="GO:0005524">
    <property type="term" value="F:ATP binding"/>
    <property type="evidence" value="ECO:0007669"/>
    <property type="project" value="UniProtKB-UniRule"/>
</dbReference>
<protein>
    <recommendedName>
        <fullName evidence="3">ATP-dependent RecD2 DNA helicase</fullName>
        <ecNumber evidence="3">5.6.2.3</ecNumber>
    </recommendedName>
    <alternativeName>
        <fullName evidence="3">DNA 5'-3' helicase subunit RecD2</fullName>
    </alternativeName>
</protein>
<dbReference type="GO" id="GO:0017116">
    <property type="term" value="F:single-stranded DNA helicase activity"/>
    <property type="evidence" value="ECO:0007669"/>
    <property type="project" value="TreeGrafter"/>
</dbReference>
<evidence type="ECO:0000313" key="8">
    <source>
        <dbReference type="EMBL" id="MBB5176534.1"/>
    </source>
</evidence>
<dbReference type="InterPro" id="IPR006345">
    <property type="entry name" value="RecD2"/>
</dbReference>
<dbReference type="Proteomes" id="UP000579136">
    <property type="component" value="Unassembled WGS sequence"/>
</dbReference>
<evidence type="ECO:0000256" key="2">
    <source>
        <dbReference type="ARBA" id="ARBA00022840"/>
    </source>
</evidence>
<evidence type="ECO:0000256" key="1">
    <source>
        <dbReference type="ARBA" id="ARBA00022741"/>
    </source>
</evidence>
<dbReference type="InterPro" id="IPR050534">
    <property type="entry name" value="Coronavir_polyprotein_1ab"/>
</dbReference>
<dbReference type="Pfam" id="PF13245">
    <property type="entry name" value="AAA_19"/>
    <property type="match status" value="1"/>
</dbReference>
<evidence type="ECO:0000259" key="6">
    <source>
        <dbReference type="Pfam" id="PF18335"/>
    </source>
</evidence>
<dbReference type="PANTHER" id="PTHR43788">
    <property type="entry name" value="DNA2/NAM7 HELICASE FAMILY MEMBER"/>
    <property type="match status" value="1"/>
</dbReference>
<dbReference type="EC" id="5.6.2.3" evidence="3"/>
<dbReference type="InterPro" id="IPR027417">
    <property type="entry name" value="P-loop_NTPase"/>
</dbReference>
<dbReference type="Gene3D" id="2.30.30.940">
    <property type="match status" value="1"/>
</dbReference>
<evidence type="ECO:0000313" key="9">
    <source>
        <dbReference type="Proteomes" id="UP000579136"/>
    </source>
</evidence>
<dbReference type="EMBL" id="JACHHF010000009">
    <property type="protein sequence ID" value="MBB5176534.1"/>
    <property type="molecule type" value="Genomic_DNA"/>
</dbReference>